<dbReference type="GO" id="GO:0008081">
    <property type="term" value="F:phosphoric diester hydrolase activity"/>
    <property type="evidence" value="ECO:0007669"/>
    <property type="project" value="UniProtKB-ARBA"/>
</dbReference>
<comment type="caution">
    <text evidence="2">The sequence shown here is derived from an EMBL/GenBank/DDBJ whole genome shotgun (WGS) entry which is preliminary data.</text>
</comment>
<dbReference type="InterPro" id="IPR003607">
    <property type="entry name" value="HD/PDEase_dom"/>
</dbReference>
<dbReference type="InterPro" id="IPR037522">
    <property type="entry name" value="HD_GYP_dom"/>
</dbReference>
<dbReference type="Pfam" id="PF13487">
    <property type="entry name" value="HD_5"/>
    <property type="match status" value="1"/>
</dbReference>
<proteinExistence type="predicted"/>
<dbReference type="SUPFAM" id="SSF109604">
    <property type="entry name" value="HD-domain/PDEase-like"/>
    <property type="match status" value="1"/>
</dbReference>
<name>A0A944QV17_9GAMM</name>
<dbReference type="CDD" id="cd00077">
    <property type="entry name" value="HDc"/>
    <property type="match status" value="1"/>
</dbReference>
<evidence type="ECO:0000259" key="1">
    <source>
        <dbReference type="PROSITE" id="PS51832"/>
    </source>
</evidence>
<dbReference type="SMART" id="SM00471">
    <property type="entry name" value="HDc"/>
    <property type="match status" value="1"/>
</dbReference>
<evidence type="ECO:0000313" key="3">
    <source>
        <dbReference type="Proteomes" id="UP000770889"/>
    </source>
</evidence>
<sequence>MISLLPSTRSWFEPFEANVGHQKDIKPLLQSLLVMAWVIEARDPYTGGHLWRVSQYCRLLAESLGLSKYEVARVTLGGFLHDLGKIGVSDLILKKPGRLSNEEYEAIKNHPETGARILIGHPLRELVKNAIIHHHERPDGAGYPFGLDEGNLPIDGRIVSICDAFDAMTSARPYRNNMPLEQALKNIKLNLHTQFDGNFGQIFIDLGRSGRLNTILGHTDQGIPIQKCMTCGPIIVVTRNQKSGEYIYCPNCRAEAVLEKTRREIVIHPSGRRGSAKSIQAKADMDLIGELVATSAAALAIY</sequence>
<dbReference type="PROSITE" id="PS51832">
    <property type="entry name" value="HD_GYP"/>
    <property type="match status" value="1"/>
</dbReference>
<gene>
    <name evidence="2" type="ORF">KME65_17410</name>
</gene>
<dbReference type="Proteomes" id="UP000770889">
    <property type="component" value="Unassembled WGS sequence"/>
</dbReference>
<accession>A0A944QV17</accession>
<dbReference type="PANTHER" id="PTHR43155">
    <property type="entry name" value="CYCLIC DI-GMP PHOSPHODIESTERASE PA4108-RELATED"/>
    <property type="match status" value="1"/>
</dbReference>
<evidence type="ECO:0000313" key="2">
    <source>
        <dbReference type="EMBL" id="MBT2990737.1"/>
    </source>
</evidence>
<dbReference type="Gene3D" id="1.10.3210.10">
    <property type="entry name" value="Hypothetical protein af1432"/>
    <property type="match status" value="1"/>
</dbReference>
<dbReference type="AlphaFoldDB" id="A0A944QV17"/>
<feature type="domain" description="HD-GYP" evidence="1">
    <location>
        <begin position="24"/>
        <end position="219"/>
    </location>
</feature>
<dbReference type="PANTHER" id="PTHR43155:SF2">
    <property type="entry name" value="CYCLIC DI-GMP PHOSPHODIESTERASE PA4108"/>
    <property type="match status" value="1"/>
</dbReference>
<protein>
    <submittedName>
        <fullName evidence="2">HD-GYP domain-containing protein</fullName>
    </submittedName>
</protein>
<dbReference type="EMBL" id="JAHHGM010000020">
    <property type="protein sequence ID" value="MBT2990737.1"/>
    <property type="molecule type" value="Genomic_DNA"/>
</dbReference>
<reference evidence="2 3" key="1">
    <citation type="submission" date="2021-05" db="EMBL/GenBank/DDBJ databases">
        <title>Genetic and Functional Diversity in Clade A Lucinid endosymbionts from the Bahamas.</title>
        <authorList>
            <person name="Giani N.M."/>
            <person name="Engel A.S."/>
            <person name="Campbell B.J."/>
        </authorList>
    </citation>
    <scope>NUCLEOTIDE SEQUENCE [LARGE SCALE GENOMIC DNA]</scope>
    <source>
        <strain evidence="2">LUC16012Gg_MoonRockCtena</strain>
    </source>
</reference>
<organism evidence="2 3">
    <name type="scientific">Candidatus Thiodiazotropha taylori</name>
    <dbReference type="NCBI Taxonomy" id="2792791"/>
    <lineage>
        <taxon>Bacteria</taxon>
        <taxon>Pseudomonadati</taxon>
        <taxon>Pseudomonadota</taxon>
        <taxon>Gammaproteobacteria</taxon>
        <taxon>Chromatiales</taxon>
        <taxon>Sedimenticolaceae</taxon>
        <taxon>Candidatus Thiodiazotropha</taxon>
    </lineage>
</organism>